<evidence type="ECO:0000313" key="3">
    <source>
        <dbReference type="Proteomes" id="UP001275084"/>
    </source>
</evidence>
<dbReference type="PANTHER" id="PTHR38166:SF1">
    <property type="entry name" value="C2H2-TYPE DOMAIN-CONTAINING PROTEIN"/>
    <property type="match status" value="1"/>
</dbReference>
<reference evidence="2" key="2">
    <citation type="submission" date="2023-06" db="EMBL/GenBank/DDBJ databases">
        <authorList>
            <consortium name="Lawrence Berkeley National Laboratory"/>
            <person name="Haridas S."/>
            <person name="Hensen N."/>
            <person name="Bonometti L."/>
            <person name="Westerberg I."/>
            <person name="Brannstrom I.O."/>
            <person name="Guillou S."/>
            <person name="Cros-Aarteil S."/>
            <person name="Calhoun S."/>
            <person name="Kuo A."/>
            <person name="Mondo S."/>
            <person name="Pangilinan J."/>
            <person name="Riley R."/>
            <person name="Labutti K."/>
            <person name="Andreopoulos B."/>
            <person name="Lipzen A."/>
            <person name="Chen C."/>
            <person name="Yanf M."/>
            <person name="Daum C."/>
            <person name="Ng V."/>
            <person name="Clum A."/>
            <person name="Steindorff A."/>
            <person name="Ohm R."/>
            <person name="Martin F."/>
            <person name="Silar P."/>
            <person name="Natvig D."/>
            <person name="Lalanne C."/>
            <person name="Gautier V."/>
            <person name="Ament-Velasquez S.L."/>
            <person name="Kruys A."/>
            <person name="Hutchinson M.I."/>
            <person name="Powell A.J."/>
            <person name="Barry K."/>
            <person name="Miller A.N."/>
            <person name="Grigoriev I.V."/>
            <person name="Debuchy R."/>
            <person name="Gladieux P."/>
            <person name="Thoren M.H."/>
            <person name="Johannesson H."/>
        </authorList>
    </citation>
    <scope>NUCLEOTIDE SEQUENCE</scope>
    <source>
        <strain evidence="2">CBS 955.72</strain>
    </source>
</reference>
<reference evidence="2" key="1">
    <citation type="journal article" date="2023" name="Mol. Phylogenet. Evol.">
        <title>Genome-scale phylogeny and comparative genomics of the fungal order Sordariales.</title>
        <authorList>
            <person name="Hensen N."/>
            <person name="Bonometti L."/>
            <person name="Westerberg I."/>
            <person name="Brannstrom I.O."/>
            <person name="Guillou S."/>
            <person name="Cros-Aarteil S."/>
            <person name="Calhoun S."/>
            <person name="Haridas S."/>
            <person name="Kuo A."/>
            <person name="Mondo S."/>
            <person name="Pangilinan J."/>
            <person name="Riley R."/>
            <person name="LaButti K."/>
            <person name="Andreopoulos B."/>
            <person name="Lipzen A."/>
            <person name="Chen C."/>
            <person name="Yan M."/>
            <person name="Daum C."/>
            <person name="Ng V."/>
            <person name="Clum A."/>
            <person name="Steindorff A."/>
            <person name="Ohm R.A."/>
            <person name="Martin F."/>
            <person name="Silar P."/>
            <person name="Natvig D.O."/>
            <person name="Lalanne C."/>
            <person name="Gautier V."/>
            <person name="Ament-Velasquez S.L."/>
            <person name="Kruys A."/>
            <person name="Hutchinson M.I."/>
            <person name="Powell A.J."/>
            <person name="Barry K."/>
            <person name="Miller A.N."/>
            <person name="Grigoriev I.V."/>
            <person name="Debuchy R."/>
            <person name="Gladieux P."/>
            <person name="Hiltunen Thoren M."/>
            <person name="Johannesson H."/>
        </authorList>
    </citation>
    <scope>NUCLEOTIDE SEQUENCE</scope>
    <source>
        <strain evidence="2">CBS 955.72</strain>
    </source>
</reference>
<proteinExistence type="predicted"/>
<accession>A0AAJ0HJJ5</accession>
<dbReference type="Proteomes" id="UP001275084">
    <property type="component" value="Unassembled WGS sequence"/>
</dbReference>
<dbReference type="PANTHER" id="PTHR38166">
    <property type="entry name" value="C2H2-TYPE DOMAIN-CONTAINING PROTEIN-RELATED"/>
    <property type="match status" value="1"/>
</dbReference>
<dbReference type="AlphaFoldDB" id="A0AAJ0HJJ5"/>
<evidence type="ECO:0008006" key="4">
    <source>
        <dbReference type="Google" id="ProtNLM"/>
    </source>
</evidence>
<comment type="caution">
    <text evidence="2">The sequence shown here is derived from an EMBL/GenBank/DDBJ whole genome shotgun (WGS) entry which is preliminary data.</text>
</comment>
<gene>
    <name evidence="2" type="ORF">B0T25DRAFT_220904</name>
</gene>
<feature type="region of interest" description="Disordered" evidence="1">
    <location>
        <begin position="124"/>
        <end position="149"/>
    </location>
</feature>
<feature type="region of interest" description="Disordered" evidence="1">
    <location>
        <begin position="195"/>
        <end position="237"/>
    </location>
</feature>
<evidence type="ECO:0000256" key="1">
    <source>
        <dbReference type="SAM" id="MobiDB-lite"/>
    </source>
</evidence>
<protein>
    <recommendedName>
        <fullName evidence="4">C2H2-type domain-containing protein</fullName>
    </recommendedName>
</protein>
<feature type="region of interest" description="Disordered" evidence="1">
    <location>
        <begin position="310"/>
        <end position="335"/>
    </location>
</feature>
<sequence length="446" mass="49730">MASYSYSQSTARGVPLSTTTTCTITFKTAQGGNHETSSSTVYVRHPHTPAAFQIVVEVVSQDEPGDSANKLRVPIRNSQTLHLVPMVPAVDPCHSCAATSTIHNTKSPVSSSVALCNEWPCGTSTSGESIGCDTPSWESESGSNDYDDDDDENWIFTDPKPEHPTLEAGHELNHFIDELAEVGIEGARLQYVQHQDLPKRKRKGDDGLPPCRAAKRRRSSAASNTARDRRRGDAAAGGDAVQNVPFQCPFFAQNPASHLRCLHHNLRRIIDVKRHIWTDHRQPQHCPICRTVFDRAGEWDIHIRNGQCERSAAPPIGGASEDQLDKLSWPSDPKQDEDEQWFTIWEIVFPRVSRPPQSRLVDDLPFVWSVRLLRDYWDTQGHGKLREFLDEKTKTSNEARGDKRSLEALHASVLIVMIDRIVSSLDADRIRDSELLGPVEEGIVGT</sequence>
<name>A0AAJ0HJJ5_9PEZI</name>
<evidence type="ECO:0000313" key="2">
    <source>
        <dbReference type="EMBL" id="KAK3353774.1"/>
    </source>
</evidence>
<keyword evidence="3" id="KW-1185">Reference proteome</keyword>
<dbReference type="EMBL" id="JAUIQD010000004">
    <property type="protein sequence ID" value="KAK3353774.1"/>
    <property type="molecule type" value="Genomic_DNA"/>
</dbReference>
<organism evidence="2 3">
    <name type="scientific">Lasiosphaeria hispida</name>
    <dbReference type="NCBI Taxonomy" id="260671"/>
    <lineage>
        <taxon>Eukaryota</taxon>
        <taxon>Fungi</taxon>
        <taxon>Dikarya</taxon>
        <taxon>Ascomycota</taxon>
        <taxon>Pezizomycotina</taxon>
        <taxon>Sordariomycetes</taxon>
        <taxon>Sordariomycetidae</taxon>
        <taxon>Sordariales</taxon>
        <taxon>Lasiosphaeriaceae</taxon>
        <taxon>Lasiosphaeria</taxon>
    </lineage>
</organism>